<dbReference type="GO" id="GO:1990404">
    <property type="term" value="F:NAD+-protein mono-ADP-ribosyltransferase activity"/>
    <property type="evidence" value="ECO:0007669"/>
    <property type="project" value="TreeGrafter"/>
</dbReference>
<dbReference type="PANTHER" id="PTHR10459">
    <property type="entry name" value="DNA LIGASE"/>
    <property type="match status" value="1"/>
</dbReference>
<evidence type="ECO:0000313" key="8">
    <source>
        <dbReference type="EMBL" id="OQE12624.1"/>
    </source>
</evidence>
<dbReference type="GO" id="GO:0003950">
    <property type="term" value="F:NAD+ poly-ADP-ribosyltransferase activity"/>
    <property type="evidence" value="ECO:0007669"/>
    <property type="project" value="UniProtKB-UniRule"/>
</dbReference>
<dbReference type="EMBL" id="MDYP01000001">
    <property type="protein sequence ID" value="OQE12624.1"/>
    <property type="molecule type" value="Genomic_DNA"/>
</dbReference>
<dbReference type="GO" id="GO:0070212">
    <property type="term" value="P:protein poly-ADP-ribosylation"/>
    <property type="evidence" value="ECO:0007669"/>
    <property type="project" value="TreeGrafter"/>
</dbReference>
<protein>
    <recommendedName>
        <fullName evidence="5">Poly [ADP-ribose] polymerase</fullName>
        <shortName evidence="5">PARP</shortName>
        <ecNumber evidence="5">2.4.2.-</ecNumber>
    </recommendedName>
</protein>
<dbReference type="EC" id="2.4.2.-" evidence="5"/>
<dbReference type="InterPro" id="IPR012317">
    <property type="entry name" value="Poly(ADP-ribose)pol_cat_dom"/>
</dbReference>
<dbReference type="Gene3D" id="3.90.228.10">
    <property type="match status" value="1"/>
</dbReference>
<dbReference type="STRING" id="29845.A0A1V6SFY8"/>
<evidence type="ECO:0000256" key="6">
    <source>
        <dbReference type="SAM" id="MobiDB-lite"/>
    </source>
</evidence>
<dbReference type="PROSITE" id="PS51059">
    <property type="entry name" value="PARP_CATALYTIC"/>
    <property type="match status" value="1"/>
</dbReference>
<evidence type="ECO:0000256" key="2">
    <source>
        <dbReference type="ARBA" id="ARBA00022679"/>
    </source>
</evidence>
<organism evidence="8 9">
    <name type="scientific">Penicillium vulpinum</name>
    <dbReference type="NCBI Taxonomy" id="29845"/>
    <lineage>
        <taxon>Eukaryota</taxon>
        <taxon>Fungi</taxon>
        <taxon>Dikarya</taxon>
        <taxon>Ascomycota</taxon>
        <taxon>Pezizomycotina</taxon>
        <taxon>Eurotiomycetes</taxon>
        <taxon>Eurotiomycetidae</taxon>
        <taxon>Eurotiales</taxon>
        <taxon>Aspergillaceae</taxon>
        <taxon>Penicillium</taxon>
    </lineage>
</organism>
<sequence length="599" mass="67175">MASNKPVDKLADNLKGLVIGASGTIPGYQHGQIKRMVEKCGAKFASTNDDFVSVDRVRELEGCEIVNIDWLLQKIEKVVPESVRKQIFKEENNGTEGKGKKRERESSIEDDKVSSWKKAKDEEQINLKNLIELVDEKYPEPSSTLSVWQDVTGLIWDATLVRARLKKQVQVLRIQLLVHRELQTFHTWDLQCQFGSSEASKSVGAMGSFDSAKHTFEEKFKSLSGLAWEDRNAIPSSKGWFVLEMHHRDVPVFTSEISLLPTSIENVLKIIFTSGTFKGYLNLLNRLGRNILVANKVDKKRLVFGIAVLGKLMELTNPELAPGDHSQAKKSLCRIYESLILKTGFLSDANDTIRKELESLDLLLMLHDASEILERKFQSSSLAMSQISQVLGLAKLLPVKEDSTEFEMLREYLEKTSSPNHAYQFEASYEVIGVFRIERPGEAERFAEWEKANLADVGDRRLLWHGSMASNFAGILSQGLRGDGIVSTDGKHFVPGVFFADISTKSAGYCRQKGEALMLLCEVELGKSSTLSHHHAGGTIHKKWRDAGYIHPDFKGTQVPDVHAGTKSSSSHSGLYNSEYVAHTPAQIRQRYLFHVKIV</sequence>
<evidence type="ECO:0000313" key="9">
    <source>
        <dbReference type="Proteomes" id="UP000191518"/>
    </source>
</evidence>
<dbReference type="InterPro" id="IPR036930">
    <property type="entry name" value="WGR_dom_sf"/>
</dbReference>
<keyword evidence="9" id="KW-1185">Reference proteome</keyword>
<dbReference type="SUPFAM" id="SSF56399">
    <property type="entry name" value="ADP-ribosylation"/>
    <property type="match status" value="1"/>
</dbReference>
<dbReference type="InterPro" id="IPR050800">
    <property type="entry name" value="ARTD/PARP"/>
</dbReference>
<dbReference type="PANTHER" id="PTHR10459:SF60">
    <property type="entry name" value="POLY [ADP-RIBOSE] POLYMERASE 2"/>
    <property type="match status" value="1"/>
</dbReference>
<evidence type="ECO:0000256" key="3">
    <source>
        <dbReference type="ARBA" id="ARBA00023027"/>
    </source>
</evidence>
<feature type="region of interest" description="Disordered" evidence="6">
    <location>
        <begin position="93"/>
        <end position="115"/>
    </location>
</feature>
<evidence type="ECO:0000256" key="5">
    <source>
        <dbReference type="RuleBase" id="RU362114"/>
    </source>
</evidence>
<feature type="compositionally biased region" description="Basic and acidic residues" evidence="6">
    <location>
        <begin position="102"/>
        <end position="115"/>
    </location>
</feature>
<dbReference type="Proteomes" id="UP000191518">
    <property type="component" value="Unassembled WGS sequence"/>
</dbReference>
<keyword evidence="3 5" id="KW-0520">NAD</keyword>
<dbReference type="SUPFAM" id="SSF142921">
    <property type="entry name" value="WGR domain-like"/>
    <property type="match status" value="1"/>
</dbReference>
<proteinExistence type="predicted"/>
<name>A0A1V6SFY8_9EURO</name>
<dbReference type="AlphaFoldDB" id="A0A1V6SFY8"/>
<dbReference type="GO" id="GO:0006302">
    <property type="term" value="P:double-strand break repair"/>
    <property type="evidence" value="ECO:0007669"/>
    <property type="project" value="TreeGrafter"/>
</dbReference>
<evidence type="ECO:0000256" key="4">
    <source>
        <dbReference type="ARBA" id="ARBA00033987"/>
    </source>
</evidence>
<keyword evidence="1 5" id="KW-0328">Glycosyltransferase</keyword>
<gene>
    <name evidence="8" type="ORF">PENVUL_c001G06309</name>
</gene>
<feature type="domain" description="PARP catalytic" evidence="7">
    <location>
        <begin position="382"/>
        <end position="599"/>
    </location>
</feature>
<comment type="catalytic activity">
    <reaction evidence="4">
        <text>NAD(+) + (ADP-D-ribosyl)n-acceptor = nicotinamide + (ADP-D-ribosyl)n+1-acceptor + H(+).</text>
        <dbReference type="EC" id="2.4.2.30"/>
    </reaction>
</comment>
<dbReference type="GO" id="GO:0005730">
    <property type="term" value="C:nucleolus"/>
    <property type="evidence" value="ECO:0007669"/>
    <property type="project" value="TreeGrafter"/>
</dbReference>
<keyword evidence="2 5" id="KW-0808">Transferase</keyword>
<evidence type="ECO:0000256" key="1">
    <source>
        <dbReference type="ARBA" id="ARBA00022676"/>
    </source>
</evidence>
<reference evidence="9" key="1">
    <citation type="journal article" date="2017" name="Nat. Microbiol.">
        <title>Global analysis of biosynthetic gene clusters reveals vast potential of secondary metabolite production in Penicillium species.</title>
        <authorList>
            <person name="Nielsen J.C."/>
            <person name="Grijseels S."/>
            <person name="Prigent S."/>
            <person name="Ji B."/>
            <person name="Dainat J."/>
            <person name="Nielsen K.F."/>
            <person name="Frisvad J.C."/>
            <person name="Workman M."/>
            <person name="Nielsen J."/>
        </authorList>
    </citation>
    <scope>NUCLEOTIDE SEQUENCE [LARGE SCALE GENOMIC DNA]</scope>
    <source>
        <strain evidence="9">IBT 29486</strain>
    </source>
</reference>
<dbReference type="Pfam" id="PF00644">
    <property type="entry name" value="PARP"/>
    <property type="match status" value="1"/>
</dbReference>
<comment type="caution">
    <text evidence="8">The sequence shown here is derived from an EMBL/GenBank/DDBJ whole genome shotgun (WGS) entry which is preliminary data.</text>
</comment>
<evidence type="ECO:0000259" key="7">
    <source>
        <dbReference type="PROSITE" id="PS51059"/>
    </source>
</evidence>
<accession>A0A1V6SFY8</accession>